<reference evidence="3 4" key="1">
    <citation type="submission" date="2020-04" db="EMBL/GenBank/DDBJ databases">
        <authorList>
            <person name="Hogendoorn C."/>
        </authorList>
    </citation>
    <scope>NUCLEOTIDE SEQUENCE [LARGE SCALE GENOMIC DNA]</scope>
    <source>
        <strain evidence="3">COOX1</strain>
    </source>
</reference>
<dbReference type="RefSeq" id="WP_170085614.1">
    <property type="nucleotide sequence ID" value="NZ_CP047972.1"/>
</dbReference>
<gene>
    <name evidence="3" type="ORF">COOX1_1814</name>
</gene>
<feature type="region of interest" description="Disordered" evidence="1">
    <location>
        <begin position="27"/>
        <end position="56"/>
    </location>
</feature>
<dbReference type="PROSITE" id="PS51257">
    <property type="entry name" value="PROKAR_LIPOPROTEIN"/>
    <property type="match status" value="1"/>
</dbReference>
<dbReference type="InterPro" id="IPR019076">
    <property type="entry name" value="Spore_lipoprot_YhcN/YlaJ-like"/>
</dbReference>
<keyword evidence="2" id="KW-0732">Signal</keyword>
<evidence type="ECO:0000256" key="2">
    <source>
        <dbReference type="SAM" id="SignalP"/>
    </source>
</evidence>
<name>A0A6F9EA05_9BACL</name>
<sequence length="198" mass="20392">MDRRTLIAMTLTATISLFATGCGVSREANPGTPAPAPAPAPAPGGAPAPAPAPAPRAMGVRVADDLAQKVVQIPGVRAATVFVSGDTAYVALDQGTTQGRPPAPGGVAPGQPAPSPSPSGGATYGQTDVAVSNQLKQRVTDVIRKADPSIRIVRVSANPAVMQRFQTFSQDLQNGRPVSGVADQFRAFVQRLWPAPYY</sequence>
<feature type="compositionally biased region" description="Pro residues" evidence="1">
    <location>
        <begin position="32"/>
        <end position="54"/>
    </location>
</feature>
<dbReference type="AlphaFoldDB" id="A0A6F9EA05"/>
<evidence type="ECO:0000313" key="3">
    <source>
        <dbReference type="EMBL" id="CAB3393246.1"/>
    </source>
</evidence>
<dbReference type="EMBL" id="LR792683">
    <property type="protein sequence ID" value="CAB3393246.1"/>
    <property type="molecule type" value="Genomic_DNA"/>
</dbReference>
<feature type="chain" id="PRO_5039394210" description="Sporulation lipoprotein, YhcN/YlaJ family" evidence="2">
    <location>
        <begin position="20"/>
        <end position="198"/>
    </location>
</feature>
<accession>A0A6F9EA05</accession>
<dbReference type="Pfam" id="PF09580">
    <property type="entry name" value="Spore_YhcN_YlaJ"/>
    <property type="match status" value="1"/>
</dbReference>
<feature type="signal peptide" evidence="2">
    <location>
        <begin position="1"/>
        <end position="19"/>
    </location>
</feature>
<dbReference type="Proteomes" id="UP000502196">
    <property type="component" value="Chromosome"/>
</dbReference>
<protein>
    <recommendedName>
        <fullName evidence="5">Sporulation lipoprotein, YhcN/YlaJ family</fullName>
    </recommendedName>
</protein>
<organism evidence="3 4">
    <name type="scientific">Kyrpidia spormannii</name>
    <dbReference type="NCBI Taxonomy" id="2055160"/>
    <lineage>
        <taxon>Bacteria</taxon>
        <taxon>Bacillati</taxon>
        <taxon>Bacillota</taxon>
        <taxon>Bacilli</taxon>
        <taxon>Bacillales</taxon>
        <taxon>Alicyclobacillaceae</taxon>
        <taxon>Kyrpidia</taxon>
    </lineage>
</organism>
<proteinExistence type="predicted"/>
<evidence type="ECO:0000256" key="1">
    <source>
        <dbReference type="SAM" id="MobiDB-lite"/>
    </source>
</evidence>
<feature type="region of interest" description="Disordered" evidence="1">
    <location>
        <begin position="94"/>
        <end position="125"/>
    </location>
</feature>
<evidence type="ECO:0000313" key="4">
    <source>
        <dbReference type="Proteomes" id="UP000502196"/>
    </source>
</evidence>
<evidence type="ECO:0008006" key="5">
    <source>
        <dbReference type="Google" id="ProtNLM"/>
    </source>
</evidence>